<evidence type="ECO:0000256" key="2">
    <source>
        <dbReference type="SAM" id="SignalP"/>
    </source>
</evidence>
<protein>
    <submittedName>
        <fullName evidence="3">Uncharacterized protein</fullName>
    </submittedName>
</protein>
<dbReference type="Proteomes" id="UP001434883">
    <property type="component" value="Unassembled WGS sequence"/>
</dbReference>
<comment type="caution">
    <text evidence="3">The sequence shown here is derived from an EMBL/GenBank/DDBJ whole genome shotgun (WGS) entry which is preliminary data.</text>
</comment>
<feature type="signal peptide" evidence="2">
    <location>
        <begin position="1"/>
        <end position="22"/>
    </location>
</feature>
<feature type="compositionally biased region" description="Low complexity" evidence="1">
    <location>
        <begin position="116"/>
        <end position="127"/>
    </location>
</feature>
<dbReference type="EMBL" id="JAHRIN010076500">
    <property type="protein sequence ID" value="MEQ2218120.1"/>
    <property type="molecule type" value="Genomic_DNA"/>
</dbReference>
<feature type="chain" id="PRO_5046670788" evidence="2">
    <location>
        <begin position="23"/>
        <end position="212"/>
    </location>
</feature>
<keyword evidence="4" id="KW-1185">Reference proteome</keyword>
<name>A0ABV0SD44_9TELE</name>
<keyword evidence="2" id="KW-0732">Signal</keyword>
<reference evidence="3 4" key="1">
    <citation type="submission" date="2021-06" db="EMBL/GenBank/DDBJ databases">
        <authorList>
            <person name="Palmer J.M."/>
        </authorList>
    </citation>
    <scope>NUCLEOTIDE SEQUENCE [LARGE SCALE GENOMIC DNA]</scope>
    <source>
        <strain evidence="3 4">XC_2019</strain>
        <tissue evidence="3">Muscle</tissue>
    </source>
</reference>
<evidence type="ECO:0000256" key="1">
    <source>
        <dbReference type="SAM" id="MobiDB-lite"/>
    </source>
</evidence>
<proteinExistence type="predicted"/>
<accession>A0ABV0SD44</accession>
<organism evidence="3 4">
    <name type="scientific">Xenoophorus captivus</name>
    <dbReference type="NCBI Taxonomy" id="1517983"/>
    <lineage>
        <taxon>Eukaryota</taxon>
        <taxon>Metazoa</taxon>
        <taxon>Chordata</taxon>
        <taxon>Craniata</taxon>
        <taxon>Vertebrata</taxon>
        <taxon>Euteleostomi</taxon>
        <taxon>Actinopterygii</taxon>
        <taxon>Neopterygii</taxon>
        <taxon>Teleostei</taxon>
        <taxon>Neoteleostei</taxon>
        <taxon>Acanthomorphata</taxon>
        <taxon>Ovalentaria</taxon>
        <taxon>Atherinomorphae</taxon>
        <taxon>Cyprinodontiformes</taxon>
        <taxon>Goodeidae</taxon>
        <taxon>Xenoophorus</taxon>
    </lineage>
</organism>
<sequence>MQKKNLILMTHFFPFVAKLLRALDGEGGRNYMPGVGNEIKESLTAFLKKRKKKKKTPWDSTPRSFLQLFTTGRFTVAQFSRRTSTRGPELHKSPMLTRNCLLLFLWILVNEGSVFSSRQPSSSLGRSRSGRERGRSSVGSMRNGAAGFQRVKRGWVWNQFFVLEEYMGSDPQYVGKVKSFPAVIYGTAEVINQALRCMGEIESMVNGGSKGT</sequence>
<evidence type="ECO:0000313" key="4">
    <source>
        <dbReference type="Proteomes" id="UP001434883"/>
    </source>
</evidence>
<evidence type="ECO:0000313" key="3">
    <source>
        <dbReference type="EMBL" id="MEQ2218120.1"/>
    </source>
</evidence>
<gene>
    <name evidence="3" type="ORF">XENOCAPTIV_029730</name>
</gene>
<feature type="region of interest" description="Disordered" evidence="1">
    <location>
        <begin position="116"/>
        <end position="142"/>
    </location>
</feature>